<proteinExistence type="predicted"/>
<feature type="transmembrane region" description="Helical" evidence="1">
    <location>
        <begin position="47"/>
        <end position="65"/>
    </location>
</feature>
<gene>
    <name evidence="2" type="ORF">HH216_12860</name>
</gene>
<protein>
    <recommendedName>
        <fullName evidence="4">DUF3098 domain-containing protein</fullName>
    </recommendedName>
</protein>
<keyword evidence="3" id="KW-1185">Reference proteome</keyword>
<dbReference type="AlphaFoldDB" id="A0A7L5DM60"/>
<organism evidence="2 3">
    <name type="scientific">Spirosoma rhododendri</name>
    <dbReference type="NCBI Taxonomy" id="2728024"/>
    <lineage>
        <taxon>Bacteria</taxon>
        <taxon>Pseudomonadati</taxon>
        <taxon>Bacteroidota</taxon>
        <taxon>Cytophagia</taxon>
        <taxon>Cytophagales</taxon>
        <taxon>Cytophagaceae</taxon>
        <taxon>Spirosoma</taxon>
    </lineage>
</organism>
<dbReference type="Proteomes" id="UP000501128">
    <property type="component" value="Chromosome"/>
</dbReference>
<dbReference type="RefSeq" id="WP_169551171.1">
    <property type="nucleotide sequence ID" value="NZ_CP051677.1"/>
</dbReference>
<evidence type="ECO:0000313" key="3">
    <source>
        <dbReference type="Proteomes" id="UP000501128"/>
    </source>
</evidence>
<keyword evidence="1" id="KW-0812">Transmembrane</keyword>
<evidence type="ECO:0000256" key="1">
    <source>
        <dbReference type="SAM" id="Phobius"/>
    </source>
</evidence>
<dbReference type="EMBL" id="CP051677">
    <property type="protein sequence ID" value="QJD79205.1"/>
    <property type="molecule type" value="Genomic_DNA"/>
</dbReference>
<keyword evidence="1" id="KW-0472">Membrane</keyword>
<accession>A0A7L5DM60</accession>
<name>A0A7L5DM60_9BACT</name>
<dbReference type="KEGG" id="srho:HH216_12860"/>
<sequence>MENNTNFRRFSGATLMILGVVIVLFALVAFLSDGKPVLGMSINKAESAAPFIVGMIFLITGVNLVRES</sequence>
<evidence type="ECO:0000313" key="2">
    <source>
        <dbReference type="EMBL" id="QJD79205.1"/>
    </source>
</evidence>
<evidence type="ECO:0008006" key="4">
    <source>
        <dbReference type="Google" id="ProtNLM"/>
    </source>
</evidence>
<feature type="transmembrane region" description="Helical" evidence="1">
    <location>
        <begin position="12"/>
        <end position="32"/>
    </location>
</feature>
<keyword evidence="1" id="KW-1133">Transmembrane helix</keyword>
<reference evidence="2 3" key="1">
    <citation type="submission" date="2020-04" db="EMBL/GenBank/DDBJ databases">
        <title>Genome sequencing of novel species.</title>
        <authorList>
            <person name="Heo J."/>
            <person name="Kim S.-J."/>
            <person name="Kim J.-S."/>
            <person name="Hong S.-B."/>
            <person name="Kwon S.-W."/>
        </authorList>
    </citation>
    <scope>NUCLEOTIDE SEQUENCE [LARGE SCALE GENOMIC DNA]</scope>
    <source>
        <strain evidence="2 3">CJU-R4</strain>
    </source>
</reference>